<evidence type="ECO:0000313" key="7">
    <source>
        <dbReference type="EMBL" id="KAK7870483.1"/>
    </source>
</evidence>
<dbReference type="Proteomes" id="UP001378592">
    <property type="component" value="Unassembled WGS sequence"/>
</dbReference>
<dbReference type="AlphaFoldDB" id="A0AAN9WD64"/>
<protein>
    <recommendedName>
        <fullName evidence="5">Carboxylic ester hydrolase</fullName>
        <ecNumber evidence="5">3.1.1.-</ecNumber>
    </recommendedName>
</protein>
<dbReference type="GO" id="GO:0052689">
    <property type="term" value="F:carboxylic ester hydrolase activity"/>
    <property type="evidence" value="ECO:0007669"/>
    <property type="project" value="UniProtKB-KW"/>
</dbReference>
<keyword evidence="2" id="KW-0719">Serine esterase</keyword>
<evidence type="ECO:0000313" key="8">
    <source>
        <dbReference type="Proteomes" id="UP001378592"/>
    </source>
</evidence>
<dbReference type="InterPro" id="IPR002018">
    <property type="entry name" value="CarbesteraseB"/>
</dbReference>
<keyword evidence="8" id="KW-1185">Reference proteome</keyword>
<name>A0AAN9WD64_9ORTH</name>
<keyword evidence="3 5" id="KW-0378">Hydrolase</keyword>
<accession>A0AAN9WD64</accession>
<dbReference type="PROSITE" id="PS00122">
    <property type="entry name" value="CARBOXYLESTERASE_B_1"/>
    <property type="match status" value="1"/>
</dbReference>
<dbReference type="PANTHER" id="PTHR43142">
    <property type="entry name" value="CARBOXYLIC ESTER HYDROLASE"/>
    <property type="match status" value="1"/>
</dbReference>
<dbReference type="PANTHER" id="PTHR43142:SF1">
    <property type="entry name" value="CARBOXYLIC ESTER HYDROLASE"/>
    <property type="match status" value="1"/>
</dbReference>
<dbReference type="EMBL" id="JAZDUA010000057">
    <property type="protein sequence ID" value="KAK7870483.1"/>
    <property type="molecule type" value="Genomic_DNA"/>
</dbReference>
<evidence type="ECO:0000256" key="5">
    <source>
        <dbReference type="RuleBase" id="RU361235"/>
    </source>
</evidence>
<comment type="similarity">
    <text evidence="1 5">Belongs to the type-B carboxylesterase/lipase family.</text>
</comment>
<comment type="caution">
    <text evidence="7">The sequence shown here is derived from an EMBL/GenBank/DDBJ whole genome shotgun (WGS) entry which is preliminary data.</text>
</comment>
<gene>
    <name evidence="7" type="ORF">R5R35_000755</name>
</gene>
<feature type="domain" description="Carboxylesterase type B" evidence="6">
    <location>
        <begin position="7"/>
        <end position="550"/>
    </location>
</feature>
<evidence type="ECO:0000259" key="6">
    <source>
        <dbReference type="Pfam" id="PF00135"/>
    </source>
</evidence>
<evidence type="ECO:0000256" key="3">
    <source>
        <dbReference type="ARBA" id="ARBA00022801"/>
    </source>
</evidence>
<evidence type="ECO:0000256" key="4">
    <source>
        <dbReference type="ARBA" id="ARBA00023180"/>
    </source>
</evidence>
<dbReference type="EC" id="3.1.1.-" evidence="5"/>
<dbReference type="SUPFAM" id="SSF53474">
    <property type="entry name" value="alpha/beta-Hydrolases"/>
    <property type="match status" value="1"/>
</dbReference>
<keyword evidence="4" id="KW-0325">Glycoprotein</keyword>
<dbReference type="CDD" id="cd00312">
    <property type="entry name" value="Esterase_lipase"/>
    <property type="match status" value="1"/>
</dbReference>
<evidence type="ECO:0000256" key="2">
    <source>
        <dbReference type="ARBA" id="ARBA00022487"/>
    </source>
</evidence>
<dbReference type="Pfam" id="PF00135">
    <property type="entry name" value="COesterase"/>
    <property type="match status" value="1"/>
</dbReference>
<dbReference type="InterPro" id="IPR029058">
    <property type="entry name" value="AB_hydrolase_fold"/>
</dbReference>
<organism evidence="7 8">
    <name type="scientific">Gryllus longicercus</name>
    <dbReference type="NCBI Taxonomy" id="2509291"/>
    <lineage>
        <taxon>Eukaryota</taxon>
        <taxon>Metazoa</taxon>
        <taxon>Ecdysozoa</taxon>
        <taxon>Arthropoda</taxon>
        <taxon>Hexapoda</taxon>
        <taxon>Insecta</taxon>
        <taxon>Pterygota</taxon>
        <taxon>Neoptera</taxon>
        <taxon>Polyneoptera</taxon>
        <taxon>Orthoptera</taxon>
        <taxon>Ensifera</taxon>
        <taxon>Gryllidea</taxon>
        <taxon>Grylloidea</taxon>
        <taxon>Gryllidae</taxon>
        <taxon>Gryllinae</taxon>
        <taxon>Gryllus</taxon>
    </lineage>
</organism>
<evidence type="ECO:0000256" key="1">
    <source>
        <dbReference type="ARBA" id="ARBA00005964"/>
    </source>
</evidence>
<sequence>MAEEFVTVSVRGGALKGRRRRTEGGQAFNSFEGVPYAKPPIGPLRFKAPEPLEPWTGVRDATKAGNMCIHYDGQLKEIVGDEDCLFLNVHTPQLPSESSTTSMPVMVYIHGGGFAFGCGHTYEPAPFMDKGVVVVTINFRLGPLGFLSLGTLDVPGNAGLKDQTMALRWIKENIAVFGGDPNNVTIFGESAGGAAVHFLLLSPLAKGLFHRVIAQSGSAFCPWAVINDPIARAKSLALAAGCEPKTAEDPVALAKWLREAPALALVTHIGACFTEEEIAKSMILPFVPCVEPDHSGAFLPKTPAALMASGNVPKVPVIIGITSHEGIVFLPGAVLKFDCFRVPPGGKKSTQEELEVAEAKAMAQLSSRPELLLPENLPGRSDPKKEAQLVQRLKDFFFDGKQPSEEKLSSLIDVYSDTQFVLGALRAAWELARHGSPVHVYEFAYKGRVNCYSLLLNCKEEHVCHGDELSYLFNMPGVPRPEQGSKDEITRQRLVRLWANFAKNGDPTSSLDDLIKVSWPQYSESAPNYLKIGEELEANTDLLKERMLFWRGLYGK</sequence>
<dbReference type="InterPro" id="IPR019826">
    <property type="entry name" value="Carboxylesterase_B_AS"/>
</dbReference>
<reference evidence="7 8" key="1">
    <citation type="submission" date="2024-03" db="EMBL/GenBank/DDBJ databases">
        <title>The genome assembly and annotation of the cricket Gryllus longicercus Weissman &amp; Gray.</title>
        <authorList>
            <person name="Szrajer S."/>
            <person name="Gray D."/>
            <person name="Ylla G."/>
        </authorList>
    </citation>
    <scope>NUCLEOTIDE SEQUENCE [LARGE SCALE GENOMIC DNA]</scope>
    <source>
        <strain evidence="7">DAG 2021-001</strain>
        <tissue evidence="7">Whole body minus gut</tissue>
    </source>
</reference>
<proteinExistence type="inferred from homology"/>
<dbReference type="Gene3D" id="3.40.50.1820">
    <property type="entry name" value="alpha/beta hydrolase"/>
    <property type="match status" value="1"/>
</dbReference>